<protein>
    <recommendedName>
        <fullName evidence="1">RapA2 cadherin-like domain-containing protein</fullName>
    </recommendedName>
</protein>
<dbReference type="InterPro" id="IPR040853">
    <property type="entry name" value="RapA2_cadherin-like"/>
</dbReference>
<keyword evidence="3" id="KW-1185">Reference proteome</keyword>
<dbReference type="Pfam" id="PF17803">
    <property type="entry name" value="Cadherin_4"/>
    <property type="match status" value="1"/>
</dbReference>
<dbReference type="RefSeq" id="WP_258858649.1">
    <property type="nucleotide sequence ID" value="NZ_JANUGV010000029.1"/>
</dbReference>
<gene>
    <name evidence="2" type="ORF">NX773_23470</name>
</gene>
<feature type="non-terminal residue" evidence="2">
    <location>
        <position position="114"/>
    </location>
</feature>
<sequence>TSFTQQDVIDGKVSYTANSYGSDQSDSFSVSVSDGALSDAKPVAVTITSANVAPTSTGGAVTTAEDTNYVFRASDFNFSDFNTGDAMTKVSISAAPGAGKLQAYVSGAWQDVGA</sequence>
<dbReference type="EMBL" id="JANUGV010000029">
    <property type="protein sequence ID" value="MCS0611121.1"/>
    <property type="molecule type" value="Genomic_DNA"/>
</dbReference>
<evidence type="ECO:0000313" key="2">
    <source>
        <dbReference type="EMBL" id="MCS0611121.1"/>
    </source>
</evidence>
<accession>A0ABT2BRH9</accession>
<name>A0ABT2BRH9_9BURK</name>
<organism evidence="2 3">
    <name type="scientific">Massilia solisilvae</name>
    <dbReference type="NCBI Taxonomy" id="1811225"/>
    <lineage>
        <taxon>Bacteria</taxon>
        <taxon>Pseudomonadati</taxon>
        <taxon>Pseudomonadota</taxon>
        <taxon>Betaproteobacteria</taxon>
        <taxon>Burkholderiales</taxon>
        <taxon>Oxalobacteraceae</taxon>
        <taxon>Telluria group</taxon>
        <taxon>Massilia</taxon>
    </lineage>
</organism>
<dbReference type="Proteomes" id="UP001205861">
    <property type="component" value="Unassembled WGS sequence"/>
</dbReference>
<feature type="domain" description="RapA2 cadherin-like" evidence="1">
    <location>
        <begin position="43"/>
        <end position="109"/>
    </location>
</feature>
<evidence type="ECO:0000259" key="1">
    <source>
        <dbReference type="Pfam" id="PF17803"/>
    </source>
</evidence>
<proteinExistence type="predicted"/>
<reference evidence="2 3" key="1">
    <citation type="submission" date="2022-08" db="EMBL/GenBank/DDBJ databases">
        <title>Reclassification of Massilia species as members of the genera Telluria, Duganella, Pseudoduganella, Mokoshia gen. nov. and Zemynaea gen. nov. using orthogonal and non-orthogonal genome-based approaches.</title>
        <authorList>
            <person name="Bowman J.P."/>
        </authorList>
    </citation>
    <scope>NUCLEOTIDE SEQUENCE [LARGE SCALE GENOMIC DNA]</scope>
    <source>
        <strain evidence="2 3">JCM 31607</strain>
    </source>
</reference>
<feature type="non-terminal residue" evidence="2">
    <location>
        <position position="1"/>
    </location>
</feature>
<comment type="caution">
    <text evidence="2">The sequence shown here is derived from an EMBL/GenBank/DDBJ whole genome shotgun (WGS) entry which is preliminary data.</text>
</comment>
<evidence type="ECO:0000313" key="3">
    <source>
        <dbReference type="Proteomes" id="UP001205861"/>
    </source>
</evidence>